<evidence type="ECO:0000313" key="5">
    <source>
        <dbReference type="Proteomes" id="UP000050535"/>
    </source>
</evidence>
<dbReference type="AlphaFoldDB" id="A0A0P7GRY3"/>
<evidence type="ECO:0000313" key="4">
    <source>
        <dbReference type="EMBL" id="KPN31600.1"/>
    </source>
</evidence>
<evidence type="ECO:0000256" key="2">
    <source>
        <dbReference type="SAM" id="Phobius"/>
    </source>
</evidence>
<keyword evidence="2" id="KW-1133">Transmembrane helix</keyword>
<dbReference type="InterPro" id="IPR043738">
    <property type="entry name" value="DUF5683"/>
</dbReference>
<feature type="compositionally biased region" description="Acidic residues" evidence="1">
    <location>
        <begin position="7"/>
        <end position="29"/>
    </location>
</feature>
<keyword evidence="2" id="KW-0812">Transmembrane</keyword>
<comment type="caution">
    <text evidence="4">The sequence shown here is derived from an EMBL/GenBank/DDBJ whole genome shotgun (WGS) entry which is preliminary data.</text>
</comment>
<keyword evidence="5" id="KW-1185">Reference proteome</keyword>
<accession>A0A0P7GRY3</accession>
<reference evidence="5" key="1">
    <citation type="submission" date="2013-11" db="EMBL/GenBank/DDBJ databases">
        <authorList>
            <person name="Hoang H.T."/>
            <person name="Killian M.L."/>
            <person name="Madson D.M."/>
            <person name="Arruda P.H.E."/>
            <person name="Sun D."/>
            <person name="Schwartz K.J."/>
            <person name="Yoon K."/>
        </authorList>
    </citation>
    <scope>NUCLEOTIDE SEQUENCE [LARGE SCALE GENOMIC DNA]</scope>
    <source>
        <strain evidence="5">CDK2</strain>
    </source>
</reference>
<feature type="compositionally biased region" description="Low complexity" evidence="1">
    <location>
        <begin position="51"/>
        <end position="67"/>
    </location>
</feature>
<feature type="region of interest" description="Disordered" evidence="1">
    <location>
        <begin position="1"/>
        <end position="69"/>
    </location>
</feature>
<dbReference type="Pfam" id="PF18935">
    <property type="entry name" value="DUF5683"/>
    <property type="match status" value="1"/>
</dbReference>
<feature type="transmembrane region" description="Helical" evidence="2">
    <location>
        <begin position="141"/>
        <end position="163"/>
    </location>
</feature>
<organism evidence="4 5">
    <name type="scientific">Halolamina pelagica</name>
    <dbReference type="NCBI Taxonomy" id="699431"/>
    <lineage>
        <taxon>Archaea</taxon>
        <taxon>Methanobacteriati</taxon>
        <taxon>Methanobacteriota</taxon>
        <taxon>Stenosarchaea group</taxon>
        <taxon>Halobacteria</taxon>
        <taxon>Halobacteriales</taxon>
        <taxon>Haloferacaceae</taxon>
    </lineage>
</organism>
<dbReference type="Proteomes" id="UP000050535">
    <property type="component" value="Unassembled WGS sequence"/>
</dbReference>
<proteinExistence type="predicted"/>
<gene>
    <name evidence="4" type="ORF">SY89_02348</name>
</gene>
<dbReference type="RefSeq" id="WP_054584150.1">
    <property type="nucleotide sequence ID" value="NZ_LGUC01000001.1"/>
</dbReference>
<protein>
    <recommendedName>
        <fullName evidence="3">DUF5683 domain-containing protein</fullName>
    </recommendedName>
</protein>
<keyword evidence="2" id="KW-0472">Membrane</keyword>
<feature type="domain" description="DUF5683" evidence="3">
    <location>
        <begin position="115"/>
        <end position="149"/>
    </location>
</feature>
<dbReference type="OrthoDB" id="64860at2157"/>
<dbReference type="STRING" id="699431.SY89_02348"/>
<name>A0A0P7GRY3_9EURY</name>
<evidence type="ECO:0000256" key="1">
    <source>
        <dbReference type="SAM" id="MobiDB-lite"/>
    </source>
</evidence>
<evidence type="ECO:0000259" key="3">
    <source>
        <dbReference type="Pfam" id="PF18935"/>
    </source>
</evidence>
<dbReference type="EMBL" id="LGUC01000001">
    <property type="protein sequence ID" value="KPN31600.1"/>
    <property type="molecule type" value="Genomic_DNA"/>
</dbReference>
<sequence length="187" mass="19201">MSNSDDQTAEDEGEAVADQEASAAEEAEPVADGAETPTGEAESPVNEGEPATDGDATTSADADGSSTPGAGEVYCRDCGAVISEKAEICPECGVRQQSPESSLDAVIEVLTNGENPFVAAVYSAILPGLGQFYNREPSKGAAIIVASFLSVLSMAVLIGFVLYPAVWLYAVYDAYVVADGREPPLGS</sequence>